<dbReference type="SUPFAM" id="SSF109854">
    <property type="entry name" value="DinB/YfiT-like putative metalloenzymes"/>
    <property type="match status" value="1"/>
</dbReference>
<evidence type="ECO:0000313" key="2">
    <source>
        <dbReference type="EMBL" id="RZU31877.1"/>
    </source>
</evidence>
<dbReference type="InterPro" id="IPR034660">
    <property type="entry name" value="DinB/YfiT-like"/>
</dbReference>
<dbReference type="InterPro" id="IPR017517">
    <property type="entry name" value="Maleyloyr_isom"/>
</dbReference>
<sequence>MTAPAAARPRPRAAVLDRETAYRLAATEYDRVLAVLRRLAPADWGRPTDCPGWDVRAMAAHVLGMAGMAASVVEMARQQRLAGKAGGGIDALTDVQVRTHAGLDGPAIVARLEETVPRAVRRRRRMSRLVGRATLPEEQVLGEVREFWRIGFLLDVVLTRDVWMHRVDVCRAVGQELLLTPEHDGVLVADVVAEWAQRHGRPYRLRLTGPAGGEWSSGSGGEELEVDAVEFCRVLSGRGAGPGLLAQQVPF</sequence>
<gene>
    <name evidence="2" type="ORF">BKA19_1561</name>
</gene>
<feature type="domain" description="Mycothiol-dependent maleylpyruvate isomerase metal-binding" evidence="1">
    <location>
        <begin position="27"/>
        <end position="169"/>
    </location>
</feature>
<reference evidence="2 3" key="1">
    <citation type="submission" date="2019-02" db="EMBL/GenBank/DDBJ databases">
        <title>Sequencing the genomes of 1000 actinobacteria strains.</title>
        <authorList>
            <person name="Klenk H.-P."/>
        </authorList>
    </citation>
    <scope>NUCLEOTIDE SEQUENCE [LARGE SCALE GENOMIC DNA]</scope>
    <source>
        <strain evidence="2 3">DSM 44509</strain>
    </source>
</reference>
<dbReference type="Proteomes" id="UP000292507">
    <property type="component" value="Unassembled WGS sequence"/>
</dbReference>
<organism evidence="2 3">
    <name type="scientific">Blastococcus saxobsidens</name>
    <dbReference type="NCBI Taxonomy" id="138336"/>
    <lineage>
        <taxon>Bacteria</taxon>
        <taxon>Bacillati</taxon>
        <taxon>Actinomycetota</taxon>
        <taxon>Actinomycetes</taxon>
        <taxon>Geodermatophilales</taxon>
        <taxon>Geodermatophilaceae</taxon>
        <taxon>Blastococcus</taxon>
    </lineage>
</organism>
<proteinExistence type="predicted"/>
<name>A0A4Q7Y4L6_9ACTN</name>
<protein>
    <submittedName>
        <fullName evidence="2">Uncharacterized protein (TIGR03083 family)</fullName>
    </submittedName>
</protein>
<dbReference type="GO" id="GO:0046872">
    <property type="term" value="F:metal ion binding"/>
    <property type="evidence" value="ECO:0007669"/>
    <property type="project" value="InterPro"/>
</dbReference>
<dbReference type="EMBL" id="SHKV01000001">
    <property type="protein sequence ID" value="RZU31877.1"/>
    <property type="molecule type" value="Genomic_DNA"/>
</dbReference>
<dbReference type="InterPro" id="IPR024344">
    <property type="entry name" value="MDMPI_metal-binding"/>
</dbReference>
<dbReference type="NCBIfam" id="TIGR03083">
    <property type="entry name" value="maleylpyruvate isomerase family mycothiol-dependent enzyme"/>
    <property type="match status" value="1"/>
</dbReference>
<evidence type="ECO:0000259" key="1">
    <source>
        <dbReference type="Pfam" id="PF11716"/>
    </source>
</evidence>
<accession>A0A4Q7Y4L6</accession>
<comment type="caution">
    <text evidence="2">The sequence shown here is derived from an EMBL/GenBank/DDBJ whole genome shotgun (WGS) entry which is preliminary data.</text>
</comment>
<dbReference type="AlphaFoldDB" id="A0A4Q7Y4L6"/>
<dbReference type="RefSeq" id="WP_207225712.1">
    <property type="nucleotide sequence ID" value="NZ_POQT01000058.1"/>
</dbReference>
<dbReference type="Gene3D" id="1.20.120.450">
    <property type="entry name" value="dinb family like domain"/>
    <property type="match status" value="1"/>
</dbReference>
<evidence type="ECO:0000313" key="3">
    <source>
        <dbReference type="Proteomes" id="UP000292507"/>
    </source>
</evidence>
<dbReference type="Pfam" id="PF11716">
    <property type="entry name" value="MDMPI_N"/>
    <property type="match status" value="1"/>
</dbReference>
<keyword evidence="3" id="KW-1185">Reference proteome</keyword>